<dbReference type="InParanoid" id="E4UMW2"/>
<dbReference type="AlphaFoldDB" id="E4UMW2"/>
<evidence type="ECO:0000259" key="1">
    <source>
        <dbReference type="Pfam" id="PF18648"/>
    </source>
</evidence>
<feature type="domain" description="Tse2 ADP-ribosyltransferase toxin" evidence="1">
    <location>
        <begin position="21"/>
        <end position="137"/>
    </location>
</feature>
<reference evidence="3" key="1">
    <citation type="journal article" date="2012" name="MBio">
        <title>Comparative genome analysis of Trichophyton rubrum and related dermatophytes reveals candidate genes involved in infection.</title>
        <authorList>
            <person name="Martinez D.A."/>
            <person name="Oliver B.G."/>
            <person name="Graeser Y."/>
            <person name="Goldberg J.M."/>
            <person name="Li W."/>
            <person name="Martinez-Rossi N.M."/>
            <person name="Monod M."/>
            <person name="Shelest E."/>
            <person name="Barton R.C."/>
            <person name="Birch E."/>
            <person name="Brakhage A.A."/>
            <person name="Chen Z."/>
            <person name="Gurr S.J."/>
            <person name="Heiman D."/>
            <person name="Heitman J."/>
            <person name="Kosti I."/>
            <person name="Rossi A."/>
            <person name="Saif S."/>
            <person name="Samalova M."/>
            <person name="Saunders C.W."/>
            <person name="Shea T."/>
            <person name="Summerbell R.C."/>
            <person name="Xu J."/>
            <person name="Young S."/>
            <person name="Zeng Q."/>
            <person name="Birren B.W."/>
            <person name="Cuomo C.A."/>
            <person name="White T.C."/>
        </authorList>
    </citation>
    <scope>NUCLEOTIDE SEQUENCE [LARGE SCALE GENOMIC DNA]</scope>
    <source>
        <strain evidence="3">ATCC MYA-4604 / CBS 118893</strain>
    </source>
</reference>
<dbReference type="Proteomes" id="UP000002669">
    <property type="component" value="Unassembled WGS sequence"/>
</dbReference>
<dbReference type="RefSeq" id="XP_003174959.1">
    <property type="nucleotide sequence ID" value="XM_003174911.1"/>
</dbReference>
<gene>
    <name evidence="2" type="ORF">MGYG_02487</name>
</gene>
<dbReference type="EMBL" id="DS989823">
    <property type="protein sequence ID" value="EFQ99476.1"/>
    <property type="molecule type" value="Genomic_DNA"/>
</dbReference>
<keyword evidence="3" id="KW-1185">Reference proteome</keyword>
<protein>
    <recommendedName>
        <fullName evidence="1">Tse2 ADP-ribosyltransferase toxin domain-containing protein</fullName>
    </recommendedName>
</protein>
<dbReference type="GeneID" id="10030261"/>
<dbReference type="OrthoDB" id="10266325at2759"/>
<organism evidence="3">
    <name type="scientific">Arthroderma gypseum (strain ATCC MYA-4604 / CBS 118893)</name>
    <name type="common">Microsporum gypseum</name>
    <dbReference type="NCBI Taxonomy" id="535722"/>
    <lineage>
        <taxon>Eukaryota</taxon>
        <taxon>Fungi</taxon>
        <taxon>Dikarya</taxon>
        <taxon>Ascomycota</taxon>
        <taxon>Pezizomycotina</taxon>
        <taxon>Eurotiomycetes</taxon>
        <taxon>Eurotiomycetidae</taxon>
        <taxon>Onygenales</taxon>
        <taxon>Arthrodermataceae</taxon>
        <taxon>Nannizzia</taxon>
    </lineage>
</organism>
<name>E4UMW2_ARTGP</name>
<dbReference type="VEuPathDB" id="FungiDB:MGYG_02487"/>
<evidence type="ECO:0000313" key="3">
    <source>
        <dbReference type="Proteomes" id="UP000002669"/>
    </source>
</evidence>
<dbReference type="InterPro" id="IPR041018">
    <property type="entry name" value="ADPRTs_Tse2"/>
</dbReference>
<dbReference type="Pfam" id="PF18648">
    <property type="entry name" value="ADPRTs_Tse2"/>
    <property type="match status" value="1"/>
</dbReference>
<sequence length="148" mass="16958">MAYKYIFTQPRFMKFYSVIPKGLFHINNGRVVGLRAYPGPRRPPGLFDLLTYWGYAPNGASMRSNTLKVRQTVDSLRGSSVCIYTLDAGIRIPDDLILVHEIKDHYSRQGQGDHDNLDAKITSFLQRSGRCLSKAEWQREYPEATETE</sequence>
<dbReference type="HOGENOM" id="CLU_113396_0_0_1"/>
<evidence type="ECO:0000313" key="2">
    <source>
        <dbReference type="EMBL" id="EFQ99476.1"/>
    </source>
</evidence>
<dbReference type="OMA" id="CAIDINT"/>
<accession>E4UMW2</accession>
<dbReference type="eggNOG" id="ENOG502S9XR">
    <property type="taxonomic scope" value="Eukaryota"/>
</dbReference>
<proteinExistence type="predicted"/>